<dbReference type="PANTHER" id="PTHR45527">
    <property type="entry name" value="NONRIBOSOMAL PEPTIDE SYNTHETASE"/>
    <property type="match status" value="1"/>
</dbReference>
<organism evidence="3 4">
    <name type="scientific">Rhizorhabdus wittichii</name>
    <dbReference type="NCBI Taxonomy" id="160791"/>
    <lineage>
        <taxon>Bacteria</taxon>
        <taxon>Pseudomonadati</taxon>
        <taxon>Pseudomonadota</taxon>
        <taxon>Alphaproteobacteria</taxon>
        <taxon>Sphingomonadales</taxon>
        <taxon>Sphingomonadaceae</taxon>
        <taxon>Rhizorhabdus</taxon>
    </lineage>
</organism>
<evidence type="ECO:0000259" key="1">
    <source>
        <dbReference type="Pfam" id="PF00501"/>
    </source>
</evidence>
<evidence type="ECO:0000259" key="2">
    <source>
        <dbReference type="Pfam" id="PF13193"/>
    </source>
</evidence>
<dbReference type="PROSITE" id="PS00455">
    <property type="entry name" value="AMP_BINDING"/>
    <property type="match status" value="1"/>
</dbReference>
<dbReference type="Gene3D" id="3.40.50.12780">
    <property type="entry name" value="N-terminal domain of ligase-like"/>
    <property type="match status" value="1"/>
</dbReference>
<dbReference type="InterPro" id="IPR020845">
    <property type="entry name" value="AMP-binding_CS"/>
</dbReference>
<dbReference type="GO" id="GO:0044550">
    <property type="term" value="P:secondary metabolite biosynthetic process"/>
    <property type="evidence" value="ECO:0007669"/>
    <property type="project" value="TreeGrafter"/>
</dbReference>
<dbReference type="InterPro" id="IPR000873">
    <property type="entry name" value="AMP-dep_synth/lig_dom"/>
</dbReference>
<dbReference type="Gene3D" id="3.30.300.30">
    <property type="match status" value="1"/>
</dbReference>
<reference evidence="3" key="1">
    <citation type="submission" date="2020-07" db="EMBL/GenBank/DDBJ databases">
        <authorList>
            <person name="Camacho E."/>
        </authorList>
    </citation>
    <scope>NUCLEOTIDE SEQUENCE</scope>
    <source>
        <strain evidence="3">MPO218</strain>
    </source>
</reference>
<dbReference type="RefSeq" id="WP_208632198.1">
    <property type="nucleotide sequence ID" value="NZ_CP059319.1"/>
</dbReference>
<feature type="domain" description="AMP-binding enzyme C-terminal" evidence="2">
    <location>
        <begin position="468"/>
        <end position="512"/>
    </location>
</feature>
<dbReference type="EMBL" id="CP059319">
    <property type="protein sequence ID" value="QTH20603.1"/>
    <property type="molecule type" value="Genomic_DNA"/>
</dbReference>
<accession>A0A975D0U2</accession>
<dbReference type="PANTHER" id="PTHR45527:SF1">
    <property type="entry name" value="FATTY ACID SYNTHASE"/>
    <property type="match status" value="1"/>
</dbReference>
<proteinExistence type="predicted"/>
<protein>
    <submittedName>
        <fullName evidence="3">Amino acid adenylation domain-containing protein</fullName>
    </submittedName>
</protein>
<dbReference type="InterPro" id="IPR025110">
    <property type="entry name" value="AMP-bd_C"/>
</dbReference>
<evidence type="ECO:0000313" key="4">
    <source>
        <dbReference type="Proteomes" id="UP000664914"/>
    </source>
</evidence>
<name>A0A975D0U2_9SPHN</name>
<dbReference type="Proteomes" id="UP000664914">
    <property type="component" value="Chromosome"/>
</dbReference>
<dbReference type="CDD" id="cd05930">
    <property type="entry name" value="A_NRPS"/>
    <property type="match status" value="1"/>
</dbReference>
<dbReference type="Pfam" id="PF13193">
    <property type="entry name" value="AMP-binding_C"/>
    <property type="match status" value="1"/>
</dbReference>
<dbReference type="GO" id="GO:0031177">
    <property type="term" value="F:phosphopantetheine binding"/>
    <property type="evidence" value="ECO:0007669"/>
    <property type="project" value="TreeGrafter"/>
</dbReference>
<reference evidence="3" key="2">
    <citation type="submission" date="2021-04" db="EMBL/GenBank/DDBJ databases">
        <title>Isolation and genomic analysis of the ibuprofen-degrading bacterium Sphingomonas strain MPO218.</title>
        <authorList>
            <person name="Aulestia M."/>
            <person name="Flores A."/>
            <person name="Mangas E.L."/>
            <person name="Perez-Pulido A.J."/>
            <person name="Santero E."/>
            <person name="Camacho E.M."/>
        </authorList>
    </citation>
    <scope>NUCLEOTIDE SEQUENCE</scope>
    <source>
        <strain evidence="3">MPO218</strain>
    </source>
</reference>
<dbReference type="InterPro" id="IPR045851">
    <property type="entry name" value="AMP-bd_C_sf"/>
</dbReference>
<gene>
    <name evidence="3" type="ORF">HRJ34_20015</name>
</gene>
<evidence type="ECO:0000313" key="3">
    <source>
        <dbReference type="EMBL" id="QTH20603.1"/>
    </source>
</evidence>
<feature type="domain" description="AMP-dependent synthetase/ligase" evidence="1">
    <location>
        <begin position="17"/>
        <end position="381"/>
    </location>
</feature>
<dbReference type="InterPro" id="IPR042099">
    <property type="entry name" value="ANL_N_sf"/>
</dbReference>
<dbReference type="GO" id="GO:0005737">
    <property type="term" value="C:cytoplasm"/>
    <property type="evidence" value="ECO:0007669"/>
    <property type="project" value="TreeGrafter"/>
</dbReference>
<dbReference type="GO" id="GO:0043041">
    <property type="term" value="P:amino acid activation for nonribosomal peptide biosynthetic process"/>
    <property type="evidence" value="ECO:0007669"/>
    <property type="project" value="TreeGrafter"/>
</dbReference>
<dbReference type="SUPFAM" id="SSF56801">
    <property type="entry name" value="Acetyl-CoA synthetase-like"/>
    <property type="match status" value="1"/>
</dbReference>
<sequence length="528" mass="58485">MSQQPYNRLFDQFLSIVADRPEDVALHFPDRTIAFGELEWMVRRCASWLVEKAQLNAGKAAKKRIVLQLPKAPLTYALWLTCLRQGATYTFIDPKSPPSRTDAIVNRLRPALVIADQPCRNPFGEAVQVGALDAVDALDAPSSETPPIAFVADGEPAYVMFTSGSTGEPKGAVIPVCGVANLMQWAQHEVMPLARSATADNGPIRVSNVNPLHFDNSVFDLFCGLLGGNTLVPVETVNNANPVHWIGVLARGRAELIFGVPTLFQTFAKIQMLNPQRFPSVRLFMFGGEGFPVESLKKFHSTFLGKAKLLNVYGPTETSCICSSKEIDEEALARPGILFPSIGRMHTTFQYAILDENGKPVPCGEVGELWIGGENVGLGYFANPELSERAFRQSPFHEDYRDIWYKAGDLVSEDEDGFLWFSGRADNQVKLRGYRIELEEIDACVERLANVDRANTVMIKRGADDILAMAYMAPAPLSEDELIEHCRATVPHYMVPSHFHHMDELPKNANGKVDRKAVRQLLTQQVNG</sequence>
<dbReference type="Pfam" id="PF00501">
    <property type="entry name" value="AMP-binding"/>
    <property type="match status" value="1"/>
</dbReference>
<dbReference type="AlphaFoldDB" id="A0A975D0U2"/>